<proteinExistence type="predicted"/>
<dbReference type="Proteomes" id="UP000185999">
    <property type="component" value="Unassembled WGS sequence"/>
</dbReference>
<evidence type="ECO:0000313" key="1">
    <source>
        <dbReference type="EMBL" id="SIS82687.1"/>
    </source>
</evidence>
<reference evidence="2" key="1">
    <citation type="submission" date="2017-01" db="EMBL/GenBank/DDBJ databases">
        <authorList>
            <person name="Varghese N."/>
            <person name="Submissions S."/>
        </authorList>
    </citation>
    <scope>NUCLEOTIDE SEQUENCE [LARGE SCALE GENOMIC DNA]</scope>
    <source>
        <strain evidence="2">DSM 22306</strain>
    </source>
</reference>
<organism evidence="1 2">
    <name type="scientific">Neptunomonas antarctica</name>
    <dbReference type="NCBI Taxonomy" id="619304"/>
    <lineage>
        <taxon>Bacteria</taxon>
        <taxon>Pseudomonadati</taxon>
        <taxon>Pseudomonadota</taxon>
        <taxon>Gammaproteobacteria</taxon>
        <taxon>Oceanospirillales</taxon>
        <taxon>Oceanospirillaceae</taxon>
        <taxon>Neptunomonas</taxon>
    </lineage>
</organism>
<protein>
    <submittedName>
        <fullName evidence="1">Uncharacterized protein</fullName>
    </submittedName>
</protein>
<accession>A0A1N7M9D8</accession>
<evidence type="ECO:0000313" key="2">
    <source>
        <dbReference type="Proteomes" id="UP000185999"/>
    </source>
</evidence>
<dbReference type="AlphaFoldDB" id="A0A1N7M9D8"/>
<dbReference type="STRING" id="619304.SAMN05421760_105286"/>
<name>A0A1N7M9D8_9GAMM</name>
<dbReference type="RefSeq" id="WP_054340311.1">
    <property type="nucleotide sequence ID" value="NZ_FTOE01000005.1"/>
</dbReference>
<dbReference type="OrthoDB" id="5773058at2"/>
<dbReference type="EMBL" id="FTOE01000005">
    <property type="protein sequence ID" value="SIS82687.1"/>
    <property type="molecule type" value="Genomic_DNA"/>
</dbReference>
<sequence>MSKLFKLKNFLTVNATADYLSAVFEEEVTVADVLQLAMEKHIALSINLINHAKARIGKPIPSEQAKLLIFLHYPGGMLNAMSNGYSNPILEDKDLSEEVKIAAHRALAELGLNDDQRQALESLTYQLPEGTTISLGYKGQHIPKKNIVIELDEPMSVPSIEGIWDLPLIGAETLDLHNTFFHTLLGGPEIDLVSLDGTWLVSENNEQWAQLQNQSDKNTKQEESDIESKYYPADGLPEDAVVIIRQKEIQRFVDSLSAAEPKAEKPLKQREETTYLHIIGGLLKQLTDSPRINQSAVSTRLIEEYGTLDGISQSNLDKKFAAANQAIKANS</sequence>
<keyword evidence="2" id="KW-1185">Reference proteome</keyword>
<gene>
    <name evidence="1" type="ORF">SAMN05421760_105286</name>
</gene>